<gene>
    <name evidence="13" type="ORF">BOW52_00755</name>
</gene>
<dbReference type="InterPro" id="IPR043131">
    <property type="entry name" value="BCAT-like_N"/>
</dbReference>
<dbReference type="GO" id="GO:0008153">
    <property type="term" value="P:4-aminobenzoate biosynthetic process"/>
    <property type="evidence" value="ECO:0007669"/>
    <property type="project" value="UniProtKB-UniRule"/>
</dbReference>
<dbReference type="GO" id="GO:0008696">
    <property type="term" value="F:4-amino-4-deoxychorismate lyase activity"/>
    <property type="evidence" value="ECO:0007669"/>
    <property type="project" value="UniProtKB-UniRule"/>
</dbReference>
<sequence length="278" mass="30620">MGMLVNGRQCDTVSLLDRGLQYGDGLFETIAVIGHEMPLWQRHYTRLSKGCEKLALEVPQEQQIKDEIEQEIHHHGEQSGRCVVKLIVTRGTAGKGYCPAEGGEQRIVILRQQAGFSRHDRETGIDIHLCETRLASGSPLAGIKHLNRLEQVLTARETEANNCREAVVCDSEGFVVEGVMSNLFWVIGGELHTPLLDRSGVAGVMREEVMAQAAVLGISCREVRVIPDELSGAEAIFLTNAVNGIVPVRRLAGRECSLDAISHDLLDTINRKLMKHEA</sequence>
<dbReference type="InterPro" id="IPR017824">
    <property type="entry name" value="Aminodeoxychorismate_lyase_IV"/>
</dbReference>
<dbReference type="AlphaFoldDB" id="A0A1T2LD14"/>
<dbReference type="GO" id="GO:0030170">
    <property type="term" value="F:pyridoxal phosphate binding"/>
    <property type="evidence" value="ECO:0007669"/>
    <property type="project" value="InterPro"/>
</dbReference>
<dbReference type="EMBL" id="MPRK01000005">
    <property type="protein sequence ID" value="OOZ42983.1"/>
    <property type="molecule type" value="Genomic_DNA"/>
</dbReference>
<organism evidence="13 14">
    <name type="scientific">Solemya elarraichensis gill symbiont</name>
    <dbReference type="NCBI Taxonomy" id="1918949"/>
    <lineage>
        <taxon>Bacteria</taxon>
        <taxon>Pseudomonadati</taxon>
        <taxon>Pseudomonadota</taxon>
        <taxon>Gammaproteobacteria</taxon>
        <taxon>sulfur-oxidizing symbionts</taxon>
    </lineage>
</organism>
<dbReference type="InterPro" id="IPR050571">
    <property type="entry name" value="Class-IV_PLP-Dep_Aminotrnsfr"/>
</dbReference>
<dbReference type="GO" id="GO:0005829">
    <property type="term" value="C:cytosol"/>
    <property type="evidence" value="ECO:0007669"/>
    <property type="project" value="TreeGrafter"/>
</dbReference>
<evidence type="ECO:0000256" key="3">
    <source>
        <dbReference type="ARBA" id="ARBA00011738"/>
    </source>
</evidence>
<comment type="similarity">
    <text evidence="2">Belongs to the class-IV pyridoxal-phosphate-dependent aminotransferase family.</text>
</comment>
<dbReference type="FunFam" id="3.20.10.10:FF:000002">
    <property type="entry name" value="D-alanine aminotransferase"/>
    <property type="match status" value="1"/>
</dbReference>
<dbReference type="PANTHER" id="PTHR42743">
    <property type="entry name" value="AMINO-ACID AMINOTRANSFERASE"/>
    <property type="match status" value="1"/>
</dbReference>
<evidence type="ECO:0000256" key="12">
    <source>
        <dbReference type="NCBIfam" id="TIGR03461"/>
    </source>
</evidence>
<reference evidence="13 14" key="1">
    <citation type="submission" date="2016-11" db="EMBL/GenBank/DDBJ databases">
        <title>Mixed transmission modes and dynamic genome evolution in an obligate animal-bacterial symbiosis.</title>
        <authorList>
            <person name="Russell S.L."/>
            <person name="Corbett-Detig R.B."/>
            <person name="Cavanaugh C.M."/>
        </authorList>
    </citation>
    <scope>NUCLEOTIDE SEQUENCE [LARGE SCALE GENOMIC DNA]</scope>
    <source>
        <strain evidence="13">Sp-SM6</strain>
    </source>
</reference>
<accession>A0A1T2LD14</accession>
<evidence type="ECO:0000256" key="4">
    <source>
        <dbReference type="ARBA" id="ARBA00022898"/>
    </source>
</evidence>
<dbReference type="GO" id="GO:0046656">
    <property type="term" value="P:folic acid biosynthetic process"/>
    <property type="evidence" value="ECO:0007669"/>
    <property type="project" value="UniProtKB-KW"/>
</dbReference>
<dbReference type="InterPro" id="IPR043132">
    <property type="entry name" value="BCAT-like_C"/>
</dbReference>
<evidence type="ECO:0000256" key="1">
    <source>
        <dbReference type="ARBA" id="ARBA00001933"/>
    </source>
</evidence>
<evidence type="ECO:0000256" key="9">
    <source>
        <dbReference type="ARBA" id="ARBA00049529"/>
    </source>
</evidence>
<dbReference type="NCBIfam" id="NF004761">
    <property type="entry name" value="PRK06092.1"/>
    <property type="match status" value="1"/>
</dbReference>
<proteinExistence type="inferred from homology"/>
<keyword evidence="5" id="KW-0289">Folate biosynthesis</keyword>
<dbReference type="Proteomes" id="UP000190198">
    <property type="component" value="Unassembled WGS sequence"/>
</dbReference>
<keyword evidence="14" id="KW-1185">Reference proteome</keyword>
<dbReference type="Gene3D" id="3.30.470.10">
    <property type="match status" value="1"/>
</dbReference>
<keyword evidence="4" id="KW-0663">Pyridoxal phosphate</keyword>
<comment type="function">
    <text evidence="10">Involved in the biosynthesis of p-aminobenzoate (PABA), a precursor of tetrahydrofolate. Converts 4-amino-4-deoxychorismate into 4-aminobenzoate (PABA) and pyruvate.</text>
</comment>
<comment type="pathway">
    <text evidence="7">Cofactor biosynthesis; tetrahydrofolate biosynthesis; 4-aminobenzoate from chorismate: step 2/2.</text>
</comment>
<evidence type="ECO:0000256" key="7">
    <source>
        <dbReference type="ARBA" id="ARBA00035633"/>
    </source>
</evidence>
<evidence type="ECO:0000256" key="6">
    <source>
        <dbReference type="ARBA" id="ARBA00023239"/>
    </source>
</evidence>
<comment type="subunit">
    <text evidence="3">Homodimer.</text>
</comment>
<dbReference type="InterPro" id="IPR036038">
    <property type="entry name" value="Aminotransferase-like"/>
</dbReference>
<dbReference type="Gene3D" id="3.20.10.10">
    <property type="entry name" value="D-amino Acid Aminotransferase, subunit A, domain 2"/>
    <property type="match status" value="1"/>
</dbReference>
<dbReference type="SUPFAM" id="SSF56752">
    <property type="entry name" value="D-aminoacid aminotransferase-like PLP-dependent enzymes"/>
    <property type="match status" value="1"/>
</dbReference>
<evidence type="ECO:0000313" key="14">
    <source>
        <dbReference type="Proteomes" id="UP000190198"/>
    </source>
</evidence>
<protein>
    <recommendedName>
        <fullName evidence="11 12">Aminodeoxychorismate lyase</fullName>
        <ecNumber evidence="8 12">4.1.3.38</ecNumber>
    </recommendedName>
</protein>
<dbReference type="Pfam" id="PF01063">
    <property type="entry name" value="Aminotran_4"/>
    <property type="match status" value="1"/>
</dbReference>
<evidence type="ECO:0000256" key="2">
    <source>
        <dbReference type="ARBA" id="ARBA00009320"/>
    </source>
</evidence>
<dbReference type="EC" id="4.1.3.38" evidence="8 12"/>
<dbReference type="NCBIfam" id="TIGR03461">
    <property type="entry name" value="pabC_Proteo"/>
    <property type="match status" value="1"/>
</dbReference>
<dbReference type="InterPro" id="IPR001544">
    <property type="entry name" value="Aminotrans_IV"/>
</dbReference>
<comment type="cofactor">
    <cofactor evidence="1">
        <name>pyridoxal 5'-phosphate</name>
        <dbReference type="ChEBI" id="CHEBI:597326"/>
    </cofactor>
</comment>
<comment type="catalytic activity">
    <reaction evidence="9">
        <text>4-amino-4-deoxychorismate = 4-aminobenzoate + pyruvate + H(+)</text>
        <dbReference type="Rhea" id="RHEA:16201"/>
        <dbReference type="ChEBI" id="CHEBI:15361"/>
        <dbReference type="ChEBI" id="CHEBI:15378"/>
        <dbReference type="ChEBI" id="CHEBI:17836"/>
        <dbReference type="ChEBI" id="CHEBI:58406"/>
        <dbReference type="EC" id="4.1.3.38"/>
    </reaction>
</comment>
<evidence type="ECO:0000256" key="10">
    <source>
        <dbReference type="ARBA" id="ARBA00054027"/>
    </source>
</evidence>
<name>A0A1T2LD14_9GAMM</name>
<dbReference type="PANTHER" id="PTHR42743:SF2">
    <property type="entry name" value="AMINODEOXYCHORISMATE LYASE"/>
    <property type="match status" value="1"/>
</dbReference>
<evidence type="ECO:0000256" key="5">
    <source>
        <dbReference type="ARBA" id="ARBA00022909"/>
    </source>
</evidence>
<keyword evidence="6 13" id="KW-0456">Lyase</keyword>
<evidence type="ECO:0000313" key="13">
    <source>
        <dbReference type="EMBL" id="OOZ42983.1"/>
    </source>
</evidence>
<evidence type="ECO:0000256" key="8">
    <source>
        <dbReference type="ARBA" id="ARBA00035676"/>
    </source>
</evidence>
<evidence type="ECO:0000256" key="11">
    <source>
        <dbReference type="ARBA" id="ARBA00069174"/>
    </source>
</evidence>
<comment type="caution">
    <text evidence="13">The sequence shown here is derived from an EMBL/GenBank/DDBJ whole genome shotgun (WGS) entry which is preliminary data.</text>
</comment>